<proteinExistence type="predicted"/>
<reference evidence="1" key="1">
    <citation type="submission" date="2022-09" db="EMBL/GenBank/DDBJ databases">
        <title>Complete genome sequence of Pseudomonas promysalinigenes strain RL-WG26, a newly isolated PGPR with the potential for plant salinity stress alleviation.</title>
        <authorList>
            <person name="Ren L."/>
            <person name="Wang G."/>
            <person name="Hu H."/>
        </authorList>
    </citation>
    <scope>NUCLEOTIDE SEQUENCE</scope>
    <source>
        <strain evidence="1">RL-WG26</strain>
    </source>
</reference>
<accession>A0ABY6AGK5</accession>
<organism evidence="1 2">
    <name type="scientific">Pseudomonas promysalinigenes</name>
    <dbReference type="NCBI Taxonomy" id="485898"/>
    <lineage>
        <taxon>Bacteria</taxon>
        <taxon>Pseudomonadati</taxon>
        <taxon>Pseudomonadota</taxon>
        <taxon>Gammaproteobacteria</taxon>
        <taxon>Pseudomonadales</taxon>
        <taxon>Pseudomonadaceae</taxon>
        <taxon>Pseudomonas</taxon>
    </lineage>
</organism>
<dbReference type="RefSeq" id="WP_261743475.1">
    <property type="nucleotide sequence ID" value="NZ_CP104557.1"/>
</dbReference>
<name>A0ABY6AGK5_9PSED</name>
<dbReference type="Proteomes" id="UP001064504">
    <property type="component" value="Chromosome"/>
</dbReference>
<dbReference type="InterPro" id="IPR017136">
    <property type="entry name" value="UCP037205"/>
</dbReference>
<gene>
    <name evidence="1" type="ORF">N5C08_13340</name>
</gene>
<evidence type="ECO:0000313" key="1">
    <source>
        <dbReference type="EMBL" id="UXH37985.1"/>
    </source>
</evidence>
<dbReference type="EMBL" id="CP104557">
    <property type="protein sequence ID" value="UXH37985.1"/>
    <property type="molecule type" value="Genomic_DNA"/>
</dbReference>
<dbReference type="Pfam" id="PF10013">
    <property type="entry name" value="DUF2256"/>
    <property type="match status" value="1"/>
</dbReference>
<dbReference type="PANTHER" id="PTHR37463:SF1">
    <property type="entry name" value="DUF2256 DOMAIN-CONTAINING PROTEIN"/>
    <property type="match status" value="1"/>
</dbReference>
<protein>
    <submittedName>
        <fullName evidence="1">DUF2256 domain-containing protein</fullName>
    </submittedName>
</protein>
<dbReference type="PANTHER" id="PTHR37463">
    <property type="entry name" value="GSL3115 PROTEIN"/>
    <property type="match status" value="1"/>
</dbReference>
<dbReference type="PIRSF" id="PIRSF037205">
    <property type="entry name" value="UCP037205"/>
    <property type="match status" value="1"/>
</dbReference>
<keyword evidence="2" id="KW-1185">Reference proteome</keyword>
<evidence type="ECO:0000313" key="2">
    <source>
        <dbReference type="Proteomes" id="UP001064504"/>
    </source>
</evidence>
<sequence length="51" mass="6212">MKKSLLPSKVCVVCGRPFNWRKRWARCWEQVRYCSERCRRSAPRRKAQEQG</sequence>